<dbReference type="Proteomes" id="UP001410394">
    <property type="component" value="Unassembled WGS sequence"/>
</dbReference>
<evidence type="ECO:0000313" key="8">
    <source>
        <dbReference type="Proteomes" id="UP001410394"/>
    </source>
</evidence>
<accession>A0ABU9Z0Y2</accession>
<organism evidence="7 8">
    <name type="scientific">Uliginosibacterium sediminicola</name>
    <dbReference type="NCBI Taxonomy" id="2024550"/>
    <lineage>
        <taxon>Bacteria</taxon>
        <taxon>Pseudomonadati</taxon>
        <taxon>Pseudomonadota</taxon>
        <taxon>Betaproteobacteria</taxon>
        <taxon>Rhodocyclales</taxon>
        <taxon>Zoogloeaceae</taxon>
        <taxon>Uliginosibacterium</taxon>
    </lineage>
</organism>
<comment type="caution">
    <text evidence="7">The sequence shown here is derived from an EMBL/GenBank/DDBJ whole genome shotgun (WGS) entry which is preliminary data.</text>
</comment>
<dbReference type="RefSeq" id="WP_345920261.1">
    <property type="nucleotide sequence ID" value="NZ_JBDIVE010000007.1"/>
</dbReference>
<proteinExistence type="predicted"/>
<keyword evidence="1" id="KW-1003">Cell membrane</keyword>
<keyword evidence="2 5" id="KW-0812">Transmembrane</keyword>
<feature type="transmembrane region" description="Helical" evidence="5">
    <location>
        <begin position="44"/>
        <end position="66"/>
    </location>
</feature>
<name>A0ABU9Z0Y2_9RHOO</name>
<evidence type="ECO:0000256" key="1">
    <source>
        <dbReference type="ARBA" id="ARBA00022475"/>
    </source>
</evidence>
<evidence type="ECO:0000256" key="5">
    <source>
        <dbReference type="SAM" id="Phobius"/>
    </source>
</evidence>
<evidence type="ECO:0000313" key="7">
    <source>
        <dbReference type="EMBL" id="MEN3069494.1"/>
    </source>
</evidence>
<keyword evidence="8" id="KW-1185">Reference proteome</keyword>
<reference evidence="7 8" key="1">
    <citation type="journal article" date="2018" name="Int. J. Syst. Evol. Microbiol.">
        <title>Uliginosibacterium sediminicola sp. nov., isolated from freshwater sediment.</title>
        <authorList>
            <person name="Hwang W.M."/>
            <person name="Kim S.M."/>
            <person name="Kang K."/>
            <person name="Ahn T.Y."/>
        </authorList>
    </citation>
    <scope>NUCLEOTIDE SEQUENCE [LARGE SCALE GENOMIC DNA]</scope>
    <source>
        <strain evidence="7 8">M1-21</strain>
    </source>
</reference>
<evidence type="ECO:0000256" key="2">
    <source>
        <dbReference type="ARBA" id="ARBA00022692"/>
    </source>
</evidence>
<dbReference type="EMBL" id="JBDIVE010000007">
    <property type="protein sequence ID" value="MEN3069494.1"/>
    <property type="molecule type" value="Genomic_DNA"/>
</dbReference>
<evidence type="ECO:0000256" key="3">
    <source>
        <dbReference type="ARBA" id="ARBA00022989"/>
    </source>
</evidence>
<feature type="domain" description="Lipopolysaccharide assembly protein A" evidence="6">
    <location>
        <begin position="22"/>
        <end position="76"/>
    </location>
</feature>
<protein>
    <submittedName>
        <fullName evidence="7">LapA family protein</fullName>
    </submittedName>
</protein>
<keyword evidence="4 5" id="KW-0472">Membrane</keyword>
<dbReference type="Pfam" id="PF06305">
    <property type="entry name" value="LapA_dom"/>
    <property type="match status" value="1"/>
</dbReference>
<evidence type="ECO:0000259" key="6">
    <source>
        <dbReference type="Pfam" id="PF06305"/>
    </source>
</evidence>
<sequence length="96" mass="10685">MRILVWLLRLLVFILLLGFAIKNDALVSLKFFMGAEWQLPLVLLILLSFAGGALVGVTALISTLVAQRREIARLRKLRPDAATMPKGARPQYPESI</sequence>
<keyword evidence="3 5" id="KW-1133">Transmembrane helix</keyword>
<evidence type="ECO:0000256" key="4">
    <source>
        <dbReference type="ARBA" id="ARBA00023136"/>
    </source>
</evidence>
<dbReference type="InterPro" id="IPR010445">
    <property type="entry name" value="LapA_dom"/>
</dbReference>
<gene>
    <name evidence="7" type="ORF">ABDB84_13470</name>
</gene>